<proteinExistence type="predicted"/>
<comment type="caution">
    <text evidence="2">The sequence shown here is derived from an EMBL/GenBank/DDBJ whole genome shotgun (WGS) entry which is preliminary data.</text>
</comment>
<gene>
    <name evidence="2" type="ORF">IF1G_06565</name>
</gene>
<accession>A0A545UYJ2</accession>
<reference evidence="2 3" key="1">
    <citation type="journal article" date="2019" name="Appl. Microbiol. Biotechnol.">
        <title>Genome sequence of Isaria javanica and comparative genome analysis insights into family S53 peptidase evolution in fungal entomopathogens.</title>
        <authorList>
            <person name="Lin R."/>
            <person name="Zhang X."/>
            <person name="Xin B."/>
            <person name="Zou M."/>
            <person name="Gao Y."/>
            <person name="Qin F."/>
            <person name="Hu Q."/>
            <person name="Xie B."/>
            <person name="Cheng X."/>
        </authorList>
    </citation>
    <scope>NUCLEOTIDE SEQUENCE [LARGE SCALE GENOMIC DNA]</scope>
    <source>
        <strain evidence="2 3">IJ1G</strain>
    </source>
</reference>
<sequence length="161" mass="17656">MSGFSFMHGVWSKRAGAISSWRSPMATAGPGRDEPNLGRSSRTLGPPCRDLPLHVRGDESAPAVVSRQRMGLLVNLAPPHETWAQLLIQVLCHSRTASAPRLVQDDSGPLPRLTIVIYHYRGVMMIASKPVLMDSPLVISIRFKMVVLEGLPYHASQLPRA</sequence>
<feature type="region of interest" description="Disordered" evidence="1">
    <location>
        <begin position="22"/>
        <end position="49"/>
    </location>
</feature>
<protein>
    <submittedName>
        <fullName evidence="2">Uncharacterized protein</fullName>
    </submittedName>
</protein>
<dbReference type="EMBL" id="SPUK01000009">
    <property type="protein sequence ID" value="TQV94554.1"/>
    <property type="molecule type" value="Genomic_DNA"/>
</dbReference>
<organism evidence="2 3">
    <name type="scientific">Cordyceps javanica</name>
    <dbReference type="NCBI Taxonomy" id="43265"/>
    <lineage>
        <taxon>Eukaryota</taxon>
        <taxon>Fungi</taxon>
        <taxon>Dikarya</taxon>
        <taxon>Ascomycota</taxon>
        <taxon>Pezizomycotina</taxon>
        <taxon>Sordariomycetes</taxon>
        <taxon>Hypocreomycetidae</taxon>
        <taxon>Hypocreales</taxon>
        <taxon>Cordycipitaceae</taxon>
        <taxon>Cordyceps</taxon>
    </lineage>
</organism>
<dbReference type="AlphaFoldDB" id="A0A545UYJ2"/>
<dbReference type="Proteomes" id="UP000315783">
    <property type="component" value="Unassembled WGS sequence"/>
</dbReference>
<evidence type="ECO:0000256" key="1">
    <source>
        <dbReference type="SAM" id="MobiDB-lite"/>
    </source>
</evidence>
<evidence type="ECO:0000313" key="2">
    <source>
        <dbReference type="EMBL" id="TQV94554.1"/>
    </source>
</evidence>
<keyword evidence="3" id="KW-1185">Reference proteome</keyword>
<evidence type="ECO:0000313" key="3">
    <source>
        <dbReference type="Proteomes" id="UP000315783"/>
    </source>
</evidence>
<name>A0A545UYJ2_9HYPO</name>